<gene>
    <name evidence="1" type="primary">13</name>
    <name evidence="1" type="ORF">PBI_AUXILIUM_13</name>
</gene>
<dbReference type="RefSeq" id="YP_010655832.1">
    <property type="nucleotide sequence ID" value="NC_070832.1"/>
</dbReference>
<evidence type="ECO:0000313" key="2">
    <source>
        <dbReference type="Proteomes" id="UP000266910"/>
    </source>
</evidence>
<dbReference type="EMBL" id="MH834598">
    <property type="protein sequence ID" value="AYN55793.1"/>
    <property type="molecule type" value="Genomic_DNA"/>
</dbReference>
<dbReference type="KEGG" id="vg:77931704"/>
<name>A0A3G2K9W4_9CAUD</name>
<organism evidence="1 2">
    <name type="scientific">Arthrobacter phage Auxilium</name>
    <dbReference type="NCBI Taxonomy" id="2419948"/>
    <lineage>
        <taxon>Viruses</taxon>
        <taxon>Duplodnaviria</taxon>
        <taxon>Heunggongvirae</taxon>
        <taxon>Uroviricota</taxon>
        <taxon>Caudoviricetes</taxon>
        <taxon>Richievirus</taxon>
        <taxon>Richievirus auxilium</taxon>
    </lineage>
</organism>
<protein>
    <submittedName>
        <fullName evidence="1">Tail terminator</fullName>
    </submittedName>
</protein>
<proteinExistence type="predicted"/>
<dbReference type="GeneID" id="77931704"/>
<sequence length="132" mass="14729">MTGDALATAFEALLTGFTVYKDKVPGTPSYPYVFVLTNFPNVTERAKSRDVHARQLRSRTTVVGLTSASVRIIAQKVSDTLEGKRPDVQGWRLGRIESEPNDQLILPDDDVVINGQHPLYQPFDWKLTGSRI</sequence>
<dbReference type="InterPro" id="IPR021508">
    <property type="entry name" value="Gp17-like"/>
</dbReference>
<reference evidence="1 2" key="1">
    <citation type="submission" date="2018-09" db="EMBL/GenBank/DDBJ databases">
        <authorList>
            <person name="Rimple P.A."/>
            <person name="Stoner T.H."/>
            <person name="Garlena R.A."/>
            <person name="Russell D.A."/>
            <person name="Pope W.H."/>
            <person name="Jacobs-Sera D."/>
            <person name="Hatfull G.F."/>
        </authorList>
    </citation>
    <scope>NUCLEOTIDE SEQUENCE [LARGE SCALE GENOMIC DNA]</scope>
</reference>
<accession>A0A3G2K9W4</accession>
<keyword evidence="2" id="KW-1185">Reference proteome</keyword>
<dbReference type="Proteomes" id="UP000266910">
    <property type="component" value="Genome"/>
</dbReference>
<evidence type="ECO:0000313" key="1">
    <source>
        <dbReference type="EMBL" id="AYN55793.1"/>
    </source>
</evidence>
<dbReference type="Pfam" id="PF11367">
    <property type="entry name" value="Tail_completion_gp17"/>
    <property type="match status" value="1"/>
</dbReference>